<reference evidence="1" key="1">
    <citation type="journal article" date="2014" name="Genome Biol. Evol.">
        <title>Pangenome evidence for extensive interdomain horizontal transfer affecting lineage core and shell genes in uncultured planktonic thaumarchaeota and euryarchaeota.</title>
        <authorList>
            <person name="Deschamps P."/>
            <person name="Zivanovic Y."/>
            <person name="Moreira D."/>
            <person name="Rodriguez-Valera F."/>
            <person name="Lopez-Garcia P."/>
        </authorList>
    </citation>
    <scope>NUCLEOTIDE SEQUENCE</scope>
</reference>
<sequence length="287" mass="30815">MRPMRTLTAPSSMTCSDATQALKRRLLSQGMPGPRSAVWSAIAWDGASSLLAADMHFARMARHAAVLGIPMSDDLPKIIFDALVDLEHPGEANDSTDQAAFLVRAGVRSSGEVYVEPAVIRTWPDSPLSAISLAAPKWEEPVRGTKHAEWEPYQDARLTAVEHGADIALLFEDDILVDGDRCAPMLLDHDGVAYHPRHSDGALDSVTIEQISPGMERAGIPVRPARLTLGMILRASEMVICGSGMGVRAIGSIDGRAIGNPGGRLFEAASGAWLSRLEVGWNTVDDF</sequence>
<name>A0A075FMW9_9EURY</name>
<dbReference type="InterPro" id="IPR036038">
    <property type="entry name" value="Aminotransferase-like"/>
</dbReference>
<organism evidence="1">
    <name type="scientific">uncultured marine group II/III euryarchaeote AD1000_104_H03</name>
    <dbReference type="NCBI Taxonomy" id="1457713"/>
    <lineage>
        <taxon>Archaea</taxon>
        <taxon>Methanobacteriati</taxon>
        <taxon>Methanobacteriota</taxon>
        <taxon>environmental samples</taxon>
    </lineage>
</organism>
<evidence type="ECO:0000313" key="1">
    <source>
        <dbReference type="EMBL" id="AIE91062.1"/>
    </source>
</evidence>
<dbReference type="InterPro" id="IPR001544">
    <property type="entry name" value="Aminotrans_IV"/>
</dbReference>
<dbReference type="Gene3D" id="3.20.10.10">
    <property type="entry name" value="D-amino Acid Aminotransferase, subunit A, domain 2"/>
    <property type="match status" value="1"/>
</dbReference>
<dbReference type="EMBL" id="KF900326">
    <property type="protein sequence ID" value="AIE91062.1"/>
    <property type="molecule type" value="Genomic_DNA"/>
</dbReference>
<accession>A0A075FMW9</accession>
<dbReference type="Pfam" id="PF01063">
    <property type="entry name" value="Aminotran_4"/>
    <property type="match status" value="1"/>
</dbReference>
<protein>
    <submittedName>
        <fullName evidence="1">Uncharacterized protein</fullName>
    </submittedName>
</protein>
<dbReference type="GO" id="GO:0003824">
    <property type="term" value="F:catalytic activity"/>
    <property type="evidence" value="ECO:0007669"/>
    <property type="project" value="InterPro"/>
</dbReference>
<dbReference type="SUPFAM" id="SSF56752">
    <property type="entry name" value="D-aminoacid aminotransferase-like PLP-dependent enzymes"/>
    <property type="match status" value="1"/>
</dbReference>
<dbReference type="InterPro" id="IPR043132">
    <property type="entry name" value="BCAT-like_C"/>
</dbReference>
<dbReference type="AlphaFoldDB" id="A0A075FMW9"/>
<proteinExistence type="predicted"/>